<dbReference type="AlphaFoldDB" id="A0A0F9QJ49"/>
<accession>A0A0F9QJ49</accession>
<gene>
    <name evidence="1" type="ORF">LCGC14_1088660</name>
</gene>
<reference evidence="1" key="1">
    <citation type="journal article" date="2015" name="Nature">
        <title>Complex archaea that bridge the gap between prokaryotes and eukaryotes.</title>
        <authorList>
            <person name="Spang A."/>
            <person name="Saw J.H."/>
            <person name="Jorgensen S.L."/>
            <person name="Zaremba-Niedzwiedzka K."/>
            <person name="Martijn J."/>
            <person name="Lind A.E."/>
            <person name="van Eijk R."/>
            <person name="Schleper C."/>
            <person name="Guy L."/>
            <person name="Ettema T.J."/>
        </authorList>
    </citation>
    <scope>NUCLEOTIDE SEQUENCE</scope>
</reference>
<evidence type="ECO:0000313" key="1">
    <source>
        <dbReference type="EMBL" id="KKN05308.1"/>
    </source>
</evidence>
<name>A0A0F9QJ49_9ZZZZ</name>
<comment type="caution">
    <text evidence="1">The sequence shown here is derived from an EMBL/GenBank/DDBJ whole genome shotgun (WGS) entry which is preliminary data.</text>
</comment>
<dbReference type="EMBL" id="LAZR01004820">
    <property type="protein sequence ID" value="KKN05308.1"/>
    <property type="molecule type" value="Genomic_DNA"/>
</dbReference>
<sequence>MEVMIRTNEGSLPHVYKEVIDAYAEGLLYYVIVKKGDKRITYMFSIPALFLIVKEE</sequence>
<organism evidence="1">
    <name type="scientific">marine sediment metagenome</name>
    <dbReference type="NCBI Taxonomy" id="412755"/>
    <lineage>
        <taxon>unclassified sequences</taxon>
        <taxon>metagenomes</taxon>
        <taxon>ecological metagenomes</taxon>
    </lineage>
</organism>
<protein>
    <submittedName>
        <fullName evidence="1">Uncharacterized protein</fullName>
    </submittedName>
</protein>
<proteinExistence type="predicted"/>